<evidence type="ECO:0000313" key="2">
    <source>
        <dbReference type="EMBL" id="WBM80043.1"/>
    </source>
</evidence>
<sequence length="85" mass="8882">MSSSRFNAPAPAAGSRSRNPGANQRSALPITIEGVPLARICAARSCQPFAVPIRAAEQTTLRLSSRPGWRIPSSSPTAPPSEMPA</sequence>
<feature type="compositionally biased region" description="Polar residues" evidence="1">
    <location>
        <begin position="16"/>
        <end position="25"/>
    </location>
</feature>
<evidence type="ECO:0000313" key="3">
    <source>
        <dbReference type="Proteomes" id="UP001212421"/>
    </source>
</evidence>
<dbReference type="EMBL" id="CP075584">
    <property type="protein sequence ID" value="WBM80043.1"/>
    <property type="molecule type" value="Genomic_DNA"/>
</dbReference>
<keyword evidence="3" id="KW-1185">Reference proteome</keyword>
<gene>
    <name evidence="2" type="ORF">KIV56_18210</name>
</gene>
<reference evidence="2 3" key="1">
    <citation type="submission" date="2021-05" db="EMBL/GenBank/DDBJ databases">
        <authorList>
            <person name="Kumar R."/>
            <person name="Kumar A."/>
            <person name="Mukhia S."/>
        </authorList>
    </citation>
    <scope>NUCLEOTIDE SEQUENCE [LARGE SCALE GENOMIC DNA]</scope>
    <source>
        <strain evidence="2 3">ERMR7:08</strain>
    </source>
</reference>
<proteinExistence type="predicted"/>
<name>A0ABY7NC21_9MICO</name>
<evidence type="ECO:0000256" key="1">
    <source>
        <dbReference type="SAM" id="MobiDB-lite"/>
    </source>
</evidence>
<dbReference type="Proteomes" id="UP001212421">
    <property type="component" value="Chromosome"/>
</dbReference>
<accession>A0ABY7NC21</accession>
<feature type="region of interest" description="Disordered" evidence="1">
    <location>
        <begin position="1"/>
        <end position="25"/>
    </location>
</feature>
<organism evidence="2 3">
    <name type="scientific">Cryobacterium breve</name>
    <dbReference type="NCBI Taxonomy" id="1259258"/>
    <lineage>
        <taxon>Bacteria</taxon>
        <taxon>Bacillati</taxon>
        <taxon>Actinomycetota</taxon>
        <taxon>Actinomycetes</taxon>
        <taxon>Micrococcales</taxon>
        <taxon>Microbacteriaceae</taxon>
        <taxon>Cryobacterium</taxon>
    </lineage>
</organism>
<feature type="region of interest" description="Disordered" evidence="1">
    <location>
        <begin position="63"/>
        <end position="85"/>
    </location>
</feature>
<protein>
    <submittedName>
        <fullName evidence="2">Uncharacterized protein</fullName>
    </submittedName>
</protein>